<evidence type="ECO:0000313" key="8">
    <source>
        <dbReference type="EMBL" id="MCP8900883.1"/>
    </source>
</evidence>
<comment type="similarity">
    <text evidence="6">Belongs to the biotin--protein ligase family.</text>
</comment>
<keyword evidence="6" id="KW-0804">Transcription</keyword>
<keyword evidence="4 6" id="KW-0092">Biotin</keyword>
<dbReference type="GO" id="GO:0005524">
    <property type="term" value="F:ATP binding"/>
    <property type="evidence" value="ECO:0007669"/>
    <property type="project" value="UniProtKB-UniRule"/>
</dbReference>
<gene>
    <name evidence="6 8" type="primary">birA</name>
    <name evidence="8" type="ORF">M6D89_16380</name>
</gene>
<name>A0A9X2KVE9_9GAMM</name>
<keyword evidence="1 6" id="KW-0436">Ligase</keyword>
<dbReference type="InterPro" id="IPR036388">
    <property type="entry name" value="WH-like_DNA-bd_sf"/>
</dbReference>
<dbReference type="NCBIfam" id="TIGR00121">
    <property type="entry name" value="birA_ligase"/>
    <property type="match status" value="1"/>
</dbReference>
<dbReference type="Pfam" id="PF08279">
    <property type="entry name" value="HTH_11"/>
    <property type="match status" value="1"/>
</dbReference>
<comment type="catalytic activity">
    <reaction evidence="5 6">
        <text>biotin + L-lysyl-[protein] + ATP = N(6)-biotinyl-L-lysyl-[protein] + AMP + diphosphate + H(+)</text>
        <dbReference type="Rhea" id="RHEA:11756"/>
        <dbReference type="Rhea" id="RHEA-COMP:9752"/>
        <dbReference type="Rhea" id="RHEA-COMP:10505"/>
        <dbReference type="ChEBI" id="CHEBI:15378"/>
        <dbReference type="ChEBI" id="CHEBI:29969"/>
        <dbReference type="ChEBI" id="CHEBI:30616"/>
        <dbReference type="ChEBI" id="CHEBI:33019"/>
        <dbReference type="ChEBI" id="CHEBI:57586"/>
        <dbReference type="ChEBI" id="CHEBI:83144"/>
        <dbReference type="ChEBI" id="CHEBI:456215"/>
        <dbReference type="EC" id="6.3.4.15"/>
    </reaction>
</comment>
<dbReference type="InterPro" id="IPR013196">
    <property type="entry name" value="HTH_11"/>
</dbReference>
<evidence type="ECO:0000259" key="7">
    <source>
        <dbReference type="PROSITE" id="PS51733"/>
    </source>
</evidence>
<dbReference type="InterPro" id="IPR008988">
    <property type="entry name" value="Transcriptional_repressor_C"/>
</dbReference>
<dbReference type="SUPFAM" id="SSF55681">
    <property type="entry name" value="Class II aaRS and biotin synthetases"/>
    <property type="match status" value="1"/>
</dbReference>
<feature type="binding site" evidence="6">
    <location>
        <position position="184"/>
    </location>
    <ligand>
        <name>biotin</name>
        <dbReference type="ChEBI" id="CHEBI:57586"/>
    </ligand>
</feature>
<dbReference type="HAMAP" id="MF_00978">
    <property type="entry name" value="Bifunct_BirA"/>
    <property type="match status" value="1"/>
</dbReference>
<dbReference type="PANTHER" id="PTHR12835">
    <property type="entry name" value="BIOTIN PROTEIN LIGASE"/>
    <property type="match status" value="1"/>
</dbReference>
<reference evidence="8" key="1">
    <citation type="submission" date="2022-05" db="EMBL/GenBank/DDBJ databases">
        <authorList>
            <person name="Sun H.-N."/>
        </authorList>
    </citation>
    <scope>NUCLEOTIDE SEQUENCE</scope>
    <source>
        <strain evidence="8">HB14</strain>
    </source>
</reference>
<dbReference type="GO" id="GO:0005737">
    <property type="term" value="C:cytoplasm"/>
    <property type="evidence" value="ECO:0007669"/>
    <property type="project" value="TreeGrafter"/>
</dbReference>
<comment type="caution">
    <text evidence="8">The sequence shown here is derived from an EMBL/GenBank/DDBJ whole genome shotgun (WGS) entry which is preliminary data.</text>
</comment>
<organism evidence="8 9">
    <name type="scientific">Gilvimarinus xylanilyticus</name>
    <dbReference type="NCBI Taxonomy" id="2944139"/>
    <lineage>
        <taxon>Bacteria</taxon>
        <taxon>Pseudomonadati</taxon>
        <taxon>Pseudomonadota</taxon>
        <taxon>Gammaproteobacteria</taxon>
        <taxon>Cellvibrionales</taxon>
        <taxon>Cellvibrionaceae</taxon>
        <taxon>Gilvimarinus</taxon>
    </lineage>
</organism>
<dbReference type="InterPro" id="IPR036390">
    <property type="entry name" value="WH_DNA-bd_sf"/>
</dbReference>
<dbReference type="Pfam" id="PF03099">
    <property type="entry name" value="BPL_LplA_LipB"/>
    <property type="match status" value="1"/>
</dbReference>
<feature type="DNA-binding region" description="H-T-H motif" evidence="6">
    <location>
        <begin position="21"/>
        <end position="40"/>
    </location>
</feature>
<dbReference type="PROSITE" id="PS51733">
    <property type="entry name" value="BPL_LPL_CATALYTIC"/>
    <property type="match status" value="1"/>
</dbReference>
<dbReference type="GO" id="GO:0004077">
    <property type="term" value="F:biotin--[biotin carboxyl-carrier protein] ligase activity"/>
    <property type="evidence" value="ECO:0007669"/>
    <property type="project" value="UniProtKB-UniRule"/>
</dbReference>
<dbReference type="Gene3D" id="1.10.10.10">
    <property type="entry name" value="Winged helix-like DNA-binding domain superfamily/Winged helix DNA-binding domain"/>
    <property type="match status" value="1"/>
</dbReference>
<dbReference type="AlphaFoldDB" id="A0A9X2KVE9"/>
<dbReference type="SUPFAM" id="SSF46785">
    <property type="entry name" value="Winged helix' DNA-binding domain"/>
    <property type="match status" value="1"/>
</dbReference>
<feature type="binding site" evidence="6">
    <location>
        <begin position="117"/>
        <end position="119"/>
    </location>
    <ligand>
        <name>biotin</name>
        <dbReference type="ChEBI" id="CHEBI:57586"/>
    </ligand>
</feature>
<dbReference type="CDD" id="cd16442">
    <property type="entry name" value="BPL"/>
    <property type="match status" value="1"/>
</dbReference>
<feature type="binding site" evidence="6">
    <location>
        <position position="113"/>
    </location>
    <ligand>
        <name>biotin</name>
        <dbReference type="ChEBI" id="CHEBI:57586"/>
    </ligand>
</feature>
<keyword evidence="6" id="KW-0805">Transcription regulation</keyword>
<dbReference type="Gene3D" id="2.30.30.100">
    <property type="match status" value="1"/>
</dbReference>
<dbReference type="NCBIfam" id="NF008847">
    <property type="entry name" value="PRK11886.1-2"/>
    <property type="match status" value="1"/>
</dbReference>
<dbReference type="EMBL" id="JAMFTH010000007">
    <property type="protein sequence ID" value="MCP8900883.1"/>
    <property type="molecule type" value="Genomic_DNA"/>
</dbReference>
<feature type="domain" description="BPL/LPL catalytic" evidence="7">
    <location>
        <begin position="67"/>
        <end position="260"/>
    </location>
</feature>
<evidence type="ECO:0000256" key="3">
    <source>
        <dbReference type="ARBA" id="ARBA00022840"/>
    </source>
</evidence>
<keyword evidence="6" id="KW-0238">DNA-binding</keyword>
<proteinExistence type="inferred from homology"/>
<dbReference type="InterPro" id="IPR030855">
    <property type="entry name" value="Bifunct_BirA"/>
</dbReference>
<keyword evidence="6" id="KW-0678">Repressor</keyword>
<sequence length="326" mass="35143">MSDSVLMQLLAVLADGKYHSGQELGERLSISRAAVWKQLNKLPELGVTLEKSRGQGYCLPGGLEVLDESSIRRAAPTWGAPLIIEQVIPSTNALLLAGAAEFKSGTVCLAERQSGGRGRRGRVWQSPFGSNLYLSMLWQYEDGASVLEGLSLAVGVCIAEALEGLGFSGIALKWPNDLLADGRKLAGVLLEMTGDPSGLCQVVVGVGINLQMPAAVAKDIDQPWVDLATLAREQRLPRVSRNELAGRLIARLAQMLQEFNREGFSSWRSRWQDRAAYIGQQVDLQTVSRVQSGRFVGVEASGALMLETDAGVKSFYGGEVSLRLSS</sequence>
<evidence type="ECO:0000313" key="9">
    <source>
        <dbReference type="Proteomes" id="UP001139319"/>
    </source>
</evidence>
<keyword evidence="3 6" id="KW-0067">ATP-binding</keyword>
<evidence type="ECO:0000256" key="2">
    <source>
        <dbReference type="ARBA" id="ARBA00022741"/>
    </source>
</evidence>
<dbReference type="InterPro" id="IPR045864">
    <property type="entry name" value="aa-tRNA-synth_II/BPL/LPL"/>
</dbReference>
<keyword evidence="2 6" id="KW-0547">Nucleotide-binding</keyword>
<dbReference type="EC" id="6.3.4.15" evidence="6"/>
<evidence type="ECO:0000256" key="4">
    <source>
        <dbReference type="ARBA" id="ARBA00023267"/>
    </source>
</evidence>
<evidence type="ECO:0000256" key="5">
    <source>
        <dbReference type="ARBA" id="ARBA00047846"/>
    </source>
</evidence>
<dbReference type="InterPro" id="IPR011991">
    <property type="entry name" value="ArsR-like_HTH"/>
</dbReference>
<dbReference type="InterPro" id="IPR004408">
    <property type="entry name" value="Biotin_CoA_COase_ligase"/>
</dbReference>
<feature type="binding site" evidence="6">
    <location>
        <begin position="90"/>
        <end position="92"/>
    </location>
    <ligand>
        <name>biotin</name>
        <dbReference type="ChEBI" id="CHEBI:57586"/>
    </ligand>
</feature>
<evidence type="ECO:0000256" key="6">
    <source>
        <dbReference type="HAMAP-Rule" id="MF_00978"/>
    </source>
</evidence>
<dbReference type="PANTHER" id="PTHR12835:SF5">
    <property type="entry name" value="BIOTIN--PROTEIN LIGASE"/>
    <property type="match status" value="1"/>
</dbReference>
<comment type="function">
    <text evidence="6">Acts both as a biotin--[acetyl-CoA-carboxylase] ligase and a biotin-operon repressor. In the presence of ATP, BirA activates biotin to form the BirA-biotinyl-5'-adenylate (BirA-bio-5'-AMP or holoBirA) complex. HoloBirA can either transfer the biotinyl moiety to the biotin carboxyl carrier protein (BCCP) subunit of acetyl-CoA carboxylase, or bind to the biotin operator site and inhibit transcription of the operon.</text>
</comment>
<protein>
    <recommendedName>
        <fullName evidence="6">Bifunctional ligase/repressor BirA</fullName>
    </recommendedName>
    <alternativeName>
        <fullName evidence="6">Biotin operon repressor</fullName>
    </alternativeName>
    <alternativeName>
        <fullName evidence="6">Biotin--[acetyl-CoA-carboxylase] ligase</fullName>
        <ecNumber evidence="6">6.3.4.15</ecNumber>
    </alternativeName>
    <alternativeName>
        <fullName evidence="6">Biotin--protein ligase</fullName>
    </alternativeName>
    <alternativeName>
        <fullName evidence="6">Biotin-[acetyl-CoA carboxylase] synthetase</fullName>
    </alternativeName>
</protein>
<dbReference type="RefSeq" id="WP_253969169.1">
    <property type="nucleotide sequence ID" value="NZ_JAMFTH010000007.1"/>
</dbReference>
<dbReference type="InterPro" id="IPR004143">
    <property type="entry name" value="BPL_LPL_catalytic"/>
</dbReference>
<dbReference type="Gene3D" id="3.30.930.10">
    <property type="entry name" value="Bira Bifunctional Protein, Domain 2"/>
    <property type="match status" value="1"/>
</dbReference>
<dbReference type="GO" id="GO:0003677">
    <property type="term" value="F:DNA binding"/>
    <property type="evidence" value="ECO:0007669"/>
    <property type="project" value="UniProtKB-UniRule"/>
</dbReference>
<dbReference type="InterPro" id="IPR003142">
    <property type="entry name" value="BPL_C"/>
</dbReference>
<evidence type="ECO:0000256" key="1">
    <source>
        <dbReference type="ARBA" id="ARBA00022598"/>
    </source>
</evidence>
<dbReference type="GO" id="GO:0006355">
    <property type="term" value="P:regulation of DNA-templated transcription"/>
    <property type="evidence" value="ECO:0007669"/>
    <property type="project" value="UniProtKB-UniRule"/>
</dbReference>
<keyword evidence="9" id="KW-1185">Reference proteome</keyword>
<dbReference type="Pfam" id="PF02237">
    <property type="entry name" value="BPL_C"/>
    <property type="match status" value="1"/>
</dbReference>
<dbReference type="Proteomes" id="UP001139319">
    <property type="component" value="Unassembled WGS sequence"/>
</dbReference>
<reference evidence="8" key="2">
    <citation type="submission" date="2023-01" db="EMBL/GenBank/DDBJ databases">
        <title>Gilvimarinus xylanilyticus HB14 isolated from Caulerpa lentillifera aquaculture base in Hainan, China.</title>
        <authorList>
            <person name="Zhang Y.-J."/>
        </authorList>
    </citation>
    <scope>NUCLEOTIDE SEQUENCE</scope>
    <source>
        <strain evidence="8">HB14</strain>
    </source>
</reference>
<dbReference type="CDD" id="cd00090">
    <property type="entry name" value="HTH_ARSR"/>
    <property type="match status" value="1"/>
</dbReference>
<accession>A0A9X2KVE9</accession>
<dbReference type="SUPFAM" id="SSF50037">
    <property type="entry name" value="C-terminal domain of transcriptional repressors"/>
    <property type="match status" value="1"/>
</dbReference>